<proteinExistence type="inferred from homology"/>
<dbReference type="SUPFAM" id="SSF56266">
    <property type="entry name" value="DmpA/ArgJ-like"/>
    <property type="match status" value="1"/>
</dbReference>
<comment type="similarity">
    <text evidence="1">Belongs to the peptidase S58 family.</text>
</comment>
<dbReference type="AlphaFoldDB" id="A0A1I2N543"/>
<protein>
    <submittedName>
        <fullName evidence="2">D-aminopeptidase</fullName>
    </submittedName>
</protein>
<dbReference type="Pfam" id="PF03576">
    <property type="entry name" value="Peptidase_S58"/>
    <property type="match status" value="1"/>
</dbReference>
<dbReference type="InterPro" id="IPR005321">
    <property type="entry name" value="Peptidase_S58_DmpA"/>
</dbReference>
<keyword evidence="3" id="KW-1185">Reference proteome</keyword>
<evidence type="ECO:0000313" key="3">
    <source>
        <dbReference type="Proteomes" id="UP000198752"/>
    </source>
</evidence>
<keyword evidence="2" id="KW-0645">Protease</keyword>
<dbReference type="PANTHER" id="PTHR36512">
    <property type="entry name" value="D-AMINOPEPTIDASE"/>
    <property type="match status" value="1"/>
</dbReference>
<dbReference type="STRING" id="269670.SAMN02982927_00171"/>
<evidence type="ECO:0000256" key="1">
    <source>
        <dbReference type="ARBA" id="ARBA00007068"/>
    </source>
</evidence>
<sequence>MGLSKPLYDEISEAKKGTLNLITDVPGVTVGHTTIILDKIKTGVTAVMPQQDNLFLNKLPAAAHVINGFGKSTGLIQVNELGSLETPIVLTNTFSVGTAMNALVRYMLNQNKDIGDTTCTVNPVVMECNDGTISDIRAMAVKEEHVHEAIDAAGTDFAEGAVGAGTGMCCYDLKGGIGSASRQIVVDGKTFTLGALVLSNFGFLRDLEIFGCRIGAKLDAFDTTVKEIEKGSIIVVLATDLPLDHRQLTRICKRAGVGITRTGAFVGNGSGEIALAFSTANRIAHYSEKSLGTCTCISENKMDQLFRATVSVVEESVLSSLVHAETISDRHGDVRKSLFDRIQDMQKSKPDPEVAELLQRLGFLNFR</sequence>
<dbReference type="InterPro" id="IPR016117">
    <property type="entry name" value="ArgJ-like_dom_sf"/>
</dbReference>
<dbReference type="Proteomes" id="UP000198752">
    <property type="component" value="Unassembled WGS sequence"/>
</dbReference>
<organism evidence="2 3">
    <name type="scientific">Sporolactobacillus nakayamae</name>
    <dbReference type="NCBI Taxonomy" id="269670"/>
    <lineage>
        <taxon>Bacteria</taxon>
        <taxon>Bacillati</taxon>
        <taxon>Bacillota</taxon>
        <taxon>Bacilli</taxon>
        <taxon>Bacillales</taxon>
        <taxon>Sporolactobacillaceae</taxon>
        <taxon>Sporolactobacillus</taxon>
    </lineage>
</organism>
<keyword evidence="2" id="KW-0378">Hydrolase</keyword>
<gene>
    <name evidence="2" type="ORF">SAMN02982927_00171</name>
</gene>
<dbReference type="EMBL" id="FOOY01000003">
    <property type="protein sequence ID" value="SFF96521.1"/>
    <property type="molecule type" value="Genomic_DNA"/>
</dbReference>
<dbReference type="PANTHER" id="PTHR36512:SF3">
    <property type="entry name" value="BLR5678 PROTEIN"/>
    <property type="match status" value="1"/>
</dbReference>
<accession>A0A1I2N543</accession>
<name>A0A1I2N543_9BACL</name>
<dbReference type="GO" id="GO:0004177">
    <property type="term" value="F:aminopeptidase activity"/>
    <property type="evidence" value="ECO:0007669"/>
    <property type="project" value="UniProtKB-KW"/>
</dbReference>
<reference evidence="3" key="1">
    <citation type="submission" date="2016-10" db="EMBL/GenBank/DDBJ databases">
        <authorList>
            <person name="Varghese N."/>
            <person name="Submissions S."/>
        </authorList>
    </citation>
    <scope>NUCLEOTIDE SEQUENCE [LARGE SCALE GENOMIC DNA]</scope>
    <source>
        <strain evidence="3">ATCC 700379</strain>
    </source>
</reference>
<evidence type="ECO:0000313" key="2">
    <source>
        <dbReference type="EMBL" id="SFF96521.1"/>
    </source>
</evidence>
<keyword evidence="2" id="KW-0031">Aminopeptidase</keyword>
<dbReference type="OrthoDB" id="9770388at2"/>
<dbReference type="CDD" id="cd02253">
    <property type="entry name" value="DmpA"/>
    <property type="match status" value="1"/>
</dbReference>
<dbReference type="RefSeq" id="WP_093669117.1">
    <property type="nucleotide sequence ID" value="NZ_FOOY01000003.1"/>
</dbReference>
<dbReference type="Gene3D" id="3.60.70.12">
    <property type="entry name" value="L-amino peptidase D-ALA esterase/amidase"/>
    <property type="match status" value="1"/>
</dbReference>